<name>A0A143H8M3_9BACL</name>
<evidence type="ECO:0000313" key="1">
    <source>
        <dbReference type="EMBL" id="AMW98058.1"/>
    </source>
</evidence>
<dbReference type="Pfam" id="PF07799">
    <property type="entry name" value="DUF1643"/>
    <property type="match status" value="1"/>
</dbReference>
<dbReference type="AlphaFoldDB" id="A0A143H8M3"/>
<dbReference type="KEGG" id="rst:ATY39_00680"/>
<dbReference type="RefSeq" id="WP_066784338.1">
    <property type="nucleotide sequence ID" value="NZ_CP014806.1"/>
</dbReference>
<evidence type="ECO:0000313" key="2">
    <source>
        <dbReference type="Proteomes" id="UP000076021"/>
    </source>
</evidence>
<protein>
    <recommendedName>
        <fullName evidence="3">DUF1643 domain-containing protein</fullName>
    </recommendedName>
</protein>
<sequence length="174" mass="20038">MRAWKSHEHIEVIFDESQKHRLKLTCTWNEDLPDCLYIMLNPSSIELDKCDHTIDRCIKIAEFNGYGSISIVNLFSLRTAKTEELLGAEIRSIPQNLWTIKKSIDKAHIVVAAWGSKGGWFNANYPILKYLEETGKKAHLLDANSFGCPMHPSFIKTMTYFKEYQFHEKIGLSS</sequence>
<reference evidence="2" key="2">
    <citation type="submission" date="2016-03" db="EMBL/GenBank/DDBJ databases">
        <authorList>
            <person name="Ploux O."/>
        </authorList>
    </citation>
    <scope>NUCLEOTIDE SEQUENCE [LARGE SCALE GENOMIC DNA]</scope>
    <source>
        <strain evidence="2">PP9</strain>
    </source>
</reference>
<reference evidence="1 2" key="1">
    <citation type="journal article" date="2016" name="Genome Announc.">
        <title>Whole-Genome Sequence of Rummeliibacillus stabekisii Strain PP9 Isolated from Antarctic Soil.</title>
        <authorList>
            <person name="da Mota F.F."/>
            <person name="Vollu R.E."/>
            <person name="Jurelevicius D."/>
            <person name="Seldin L."/>
        </authorList>
    </citation>
    <scope>NUCLEOTIDE SEQUENCE [LARGE SCALE GENOMIC DNA]</scope>
    <source>
        <strain evidence="1 2">PP9</strain>
    </source>
</reference>
<gene>
    <name evidence="1" type="ORF">ATY39_00680</name>
</gene>
<organism evidence="1 2">
    <name type="scientific">Rummeliibacillus stabekisii</name>
    <dbReference type="NCBI Taxonomy" id="241244"/>
    <lineage>
        <taxon>Bacteria</taxon>
        <taxon>Bacillati</taxon>
        <taxon>Bacillota</taxon>
        <taxon>Bacilli</taxon>
        <taxon>Bacillales</taxon>
        <taxon>Caryophanaceae</taxon>
        <taxon>Rummeliibacillus</taxon>
    </lineage>
</organism>
<dbReference type="OrthoDB" id="9807577at2"/>
<accession>A0A143H8M3</accession>
<dbReference type="Proteomes" id="UP000076021">
    <property type="component" value="Chromosome"/>
</dbReference>
<dbReference type="InterPro" id="IPR012441">
    <property type="entry name" value="DUF1643"/>
</dbReference>
<proteinExistence type="predicted"/>
<dbReference type="EMBL" id="CP014806">
    <property type="protein sequence ID" value="AMW98058.1"/>
    <property type="molecule type" value="Genomic_DNA"/>
</dbReference>
<keyword evidence="2" id="KW-1185">Reference proteome</keyword>
<dbReference type="STRING" id="241244.ATY39_00680"/>
<evidence type="ECO:0008006" key="3">
    <source>
        <dbReference type="Google" id="ProtNLM"/>
    </source>
</evidence>